<gene>
    <name evidence="3" type="ORF">B0H17DRAFT_1003259</name>
</gene>
<feature type="transmembrane region" description="Helical" evidence="1">
    <location>
        <begin position="323"/>
        <end position="343"/>
    </location>
</feature>
<dbReference type="Proteomes" id="UP001221757">
    <property type="component" value="Unassembled WGS sequence"/>
</dbReference>
<comment type="caution">
    <text evidence="3">The sequence shown here is derived from an EMBL/GenBank/DDBJ whole genome shotgun (WGS) entry which is preliminary data.</text>
</comment>
<sequence>MLSIFLLLQLLSSNGSNLKAAHTQTLEARAASDTCNDNSRTLYGIVWSCLVTILACIWVSVHPNIPPPKAPIKASSKKLSLAYVTRKRLQSLMLFGRRLKMMLVALIAPEVMVGFAARQFLVAWRFSKTYKVSWTHGYFFSMGGFVTAIGHHPIVTEEQLDDKTLAEIQKVTEDDIEDRSKHDALAKGLALAQVIWAIAQSAARVNQHLPVSELEVATVAFAVVNIFIWVLWWGKPLNVVQAIPISTPDAPEPPLNVDQAIPISKSNAPEPPGPPVKLNMLDKFWGILTGNYTGSEKALFQPLAATCVPSFWSHYDIDKDIELPALFTECFVATIFGIIHCLAWHSTFPSHTEMWMWRSCALIIAVVPVGIAVMGASIILSYPDSIFHPVIGFIFISSYIITRLFLTVLPFIALRALPPGTLTDVNWTLYIPHL</sequence>
<keyword evidence="1" id="KW-1133">Transmembrane helix</keyword>
<protein>
    <submittedName>
        <fullName evidence="3">Uncharacterized protein</fullName>
    </submittedName>
</protein>
<evidence type="ECO:0000313" key="4">
    <source>
        <dbReference type="Proteomes" id="UP001221757"/>
    </source>
</evidence>
<feature type="chain" id="PRO_5042235183" evidence="2">
    <location>
        <begin position="16"/>
        <end position="434"/>
    </location>
</feature>
<dbReference type="EMBL" id="JARKIE010000012">
    <property type="protein sequence ID" value="KAJ7703500.1"/>
    <property type="molecule type" value="Genomic_DNA"/>
</dbReference>
<feature type="transmembrane region" description="Helical" evidence="1">
    <location>
        <begin position="386"/>
        <end position="406"/>
    </location>
</feature>
<dbReference type="PANTHER" id="PTHR35043:SF7">
    <property type="entry name" value="TRANSCRIPTION FACTOR DOMAIN-CONTAINING PROTEIN"/>
    <property type="match status" value="1"/>
</dbReference>
<feature type="transmembrane region" description="Helical" evidence="1">
    <location>
        <begin position="355"/>
        <end position="380"/>
    </location>
</feature>
<proteinExistence type="predicted"/>
<feature type="transmembrane region" description="Helical" evidence="1">
    <location>
        <begin position="214"/>
        <end position="234"/>
    </location>
</feature>
<keyword evidence="1" id="KW-0472">Membrane</keyword>
<dbReference type="PANTHER" id="PTHR35043">
    <property type="entry name" value="TRANSCRIPTION FACTOR DOMAIN-CONTAINING PROTEIN"/>
    <property type="match status" value="1"/>
</dbReference>
<evidence type="ECO:0000256" key="1">
    <source>
        <dbReference type="SAM" id="Phobius"/>
    </source>
</evidence>
<keyword evidence="1" id="KW-0812">Transmembrane</keyword>
<feature type="transmembrane region" description="Helical" evidence="1">
    <location>
        <begin position="137"/>
        <end position="155"/>
    </location>
</feature>
<keyword evidence="2" id="KW-0732">Signal</keyword>
<feature type="transmembrane region" description="Helical" evidence="1">
    <location>
        <begin position="99"/>
        <end position="117"/>
    </location>
</feature>
<reference evidence="3" key="1">
    <citation type="submission" date="2023-03" db="EMBL/GenBank/DDBJ databases">
        <title>Massive genome expansion in bonnet fungi (Mycena s.s.) driven by repeated elements and novel gene families across ecological guilds.</title>
        <authorList>
            <consortium name="Lawrence Berkeley National Laboratory"/>
            <person name="Harder C.B."/>
            <person name="Miyauchi S."/>
            <person name="Viragh M."/>
            <person name="Kuo A."/>
            <person name="Thoen E."/>
            <person name="Andreopoulos B."/>
            <person name="Lu D."/>
            <person name="Skrede I."/>
            <person name="Drula E."/>
            <person name="Henrissat B."/>
            <person name="Morin E."/>
            <person name="Kohler A."/>
            <person name="Barry K."/>
            <person name="LaButti K."/>
            <person name="Morin E."/>
            <person name="Salamov A."/>
            <person name="Lipzen A."/>
            <person name="Mereny Z."/>
            <person name="Hegedus B."/>
            <person name="Baldrian P."/>
            <person name="Stursova M."/>
            <person name="Weitz H."/>
            <person name="Taylor A."/>
            <person name="Grigoriev I.V."/>
            <person name="Nagy L.G."/>
            <person name="Martin F."/>
            <person name="Kauserud H."/>
        </authorList>
    </citation>
    <scope>NUCLEOTIDE SEQUENCE</scope>
    <source>
        <strain evidence="3">CBHHK067</strain>
    </source>
</reference>
<evidence type="ECO:0000256" key="2">
    <source>
        <dbReference type="SAM" id="SignalP"/>
    </source>
</evidence>
<accession>A0AAD7GNX6</accession>
<feature type="signal peptide" evidence="2">
    <location>
        <begin position="1"/>
        <end position="15"/>
    </location>
</feature>
<organism evidence="3 4">
    <name type="scientific">Mycena rosella</name>
    <name type="common">Pink bonnet</name>
    <name type="synonym">Agaricus rosellus</name>
    <dbReference type="NCBI Taxonomy" id="1033263"/>
    <lineage>
        <taxon>Eukaryota</taxon>
        <taxon>Fungi</taxon>
        <taxon>Dikarya</taxon>
        <taxon>Basidiomycota</taxon>
        <taxon>Agaricomycotina</taxon>
        <taxon>Agaricomycetes</taxon>
        <taxon>Agaricomycetidae</taxon>
        <taxon>Agaricales</taxon>
        <taxon>Marasmiineae</taxon>
        <taxon>Mycenaceae</taxon>
        <taxon>Mycena</taxon>
    </lineage>
</organism>
<feature type="transmembrane region" description="Helical" evidence="1">
    <location>
        <begin position="44"/>
        <end position="61"/>
    </location>
</feature>
<evidence type="ECO:0000313" key="3">
    <source>
        <dbReference type="EMBL" id="KAJ7703500.1"/>
    </source>
</evidence>
<name>A0AAD7GNX6_MYCRO</name>
<keyword evidence="4" id="KW-1185">Reference proteome</keyword>
<dbReference type="AlphaFoldDB" id="A0AAD7GNX6"/>